<reference evidence="5" key="1">
    <citation type="journal article" date="2013" name="Proc. Natl. Acad. Sci. U.S.A.">
        <title>Improving the coverage of the cyanobacterial phylum using diversity-driven genome sequencing.</title>
        <authorList>
            <person name="Shih P.M."/>
            <person name="Wu D."/>
            <person name="Latifi A."/>
            <person name="Axen S.D."/>
            <person name="Fewer D.P."/>
            <person name="Talla E."/>
            <person name="Calteau A."/>
            <person name="Cai F."/>
            <person name="Tandeau de Marsac N."/>
            <person name="Rippka R."/>
            <person name="Herdman M."/>
            <person name="Sivonen K."/>
            <person name="Coursin T."/>
            <person name="Laurent T."/>
            <person name="Goodwin L."/>
            <person name="Nolan M."/>
            <person name="Davenport K.W."/>
            <person name="Han C.S."/>
            <person name="Rubin E.M."/>
            <person name="Eisen J.A."/>
            <person name="Woyke T."/>
            <person name="Gugger M."/>
            <person name="Kerfeld C.A."/>
        </authorList>
    </citation>
    <scope>NUCLEOTIDE SEQUENCE [LARGE SCALE GENOMIC DNA]</scope>
    <source>
        <strain evidence="5">ATCC 29371 / PCC 7437</strain>
    </source>
</reference>
<dbReference type="InterPro" id="IPR002123">
    <property type="entry name" value="Plipid/glycerol_acylTrfase"/>
</dbReference>
<dbReference type="GO" id="GO:0006654">
    <property type="term" value="P:phosphatidic acid biosynthetic process"/>
    <property type="evidence" value="ECO:0007669"/>
    <property type="project" value="TreeGrafter"/>
</dbReference>
<protein>
    <submittedName>
        <fullName evidence="4">Phospholipid/glycerol acyltransferase</fullName>
    </submittedName>
</protein>
<dbReference type="SMART" id="SM00563">
    <property type="entry name" value="PlsC"/>
    <property type="match status" value="1"/>
</dbReference>
<dbReference type="PANTHER" id="PTHR10434">
    <property type="entry name" value="1-ACYL-SN-GLYCEROL-3-PHOSPHATE ACYLTRANSFERASE"/>
    <property type="match status" value="1"/>
</dbReference>
<evidence type="ECO:0000259" key="3">
    <source>
        <dbReference type="SMART" id="SM00563"/>
    </source>
</evidence>
<dbReference type="PANTHER" id="PTHR10434:SF11">
    <property type="entry name" value="1-ACYL-SN-GLYCEROL-3-PHOSPHATE ACYLTRANSFERASE"/>
    <property type="match status" value="1"/>
</dbReference>
<dbReference type="SUPFAM" id="SSF69593">
    <property type="entry name" value="Glycerol-3-phosphate (1)-acyltransferase"/>
    <property type="match status" value="1"/>
</dbReference>
<dbReference type="STRING" id="111780.Sta7437_2579"/>
<evidence type="ECO:0000313" key="5">
    <source>
        <dbReference type="Proteomes" id="UP000010473"/>
    </source>
</evidence>
<name>K9XU39_STAC7</name>
<sequence>MKPLFYPPRLNPLLVRFVQIIAPYGARLFYKFELVIGSESLDQIKSLQHKTLLLTPNHPTFHDPIVMFVLSAKLKEKFHYLAAYELFNSWLAGFFQRLGVYSIRRGLVDRSSITETLALLSNPESRLVVFPEGGCSFQNDTVMPFRSGTVQLAFKAMEKKAKQGETIPDLYVVPVSIKYKYTQNMEKAIAQTLEELEQALNIIPESHFSSYQRLRLIAEQVIVKIEQDYGLATTETNYQSWQERIKKLRIKIIENCEQQLGILTNPNEMVRERTYKLEYVLKTKVEQLESSEVNPESNLLKTESALNLDLIDKSIKRLLNFDAIYDGYVAENPTSERFLDTLIRLEREVFNIDKPKPKGFRQAIVKIGNPVNLKDFFNDYQQERLKTVNNVVFQIQQEVQKKLDIEFLN</sequence>
<dbReference type="AlphaFoldDB" id="K9XU39"/>
<evidence type="ECO:0000313" key="4">
    <source>
        <dbReference type="EMBL" id="AFZ36110.1"/>
    </source>
</evidence>
<dbReference type="OrthoDB" id="524611at2"/>
<evidence type="ECO:0000256" key="1">
    <source>
        <dbReference type="ARBA" id="ARBA00022679"/>
    </source>
</evidence>
<keyword evidence="1" id="KW-0808">Transferase</keyword>
<feature type="domain" description="Phospholipid/glycerol acyltransferase" evidence="3">
    <location>
        <begin position="52"/>
        <end position="180"/>
    </location>
</feature>
<keyword evidence="5" id="KW-1185">Reference proteome</keyword>
<dbReference type="CDD" id="cd07989">
    <property type="entry name" value="LPLAT_AGPAT-like"/>
    <property type="match status" value="1"/>
</dbReference>
<organism evidence="4 5">
    <name type="scientific">Stanieria cyanosphaera (strain ATCC 29371 / PCC 7437)</name>
    <dbReference type="NCBI Taxonomy" id="111780"/>
    <lineage>
        <taxon>Bacteria</taxon>
        <taxon>Bacillati</taxon>
        <taxon>Cyanobacteriota</taxon>
        <taxon>Cyanophyceae</taxon>
        <taxon>Pleurocapsales</taxon>
        <taxon>Dermocarpellaceae</taxon>
        <taxon>Stanieria</taxon>
    </lineage>
</organism>
<dbReference type="GO" id="GO:0003841">
    <property type="term" value="F:1-acylglycerol-3-phosphate O-acyltransferase activity"/>
    <property type="evidence" value="ECO:0007669"/>
    <property type="project" value="TreeGrafter"/>
</dbReference>
<dbReference type="eggNOG" id="COG0204">
    <property type="taxonomic scope" value="Bacteria"/>
</dbReference>
<proteinExistence type="predicted"/>
<dbReference type="Proteomes" id="UP000010473">
    <property type="component" value="Chromosome"/>
</dbReference>
<keyword evidence="2 4" id="KW-0012">Acyltransferase</keyword>
<dbReference type="HOGENOM" id="CLU_672518_0_0_3"/>
<dbReference type="Pfam" id="PF01553">
    <property type="entry name" value="Acyltransferase"/>
    <property type="match status" value="1"/>
</dbReference>
<accession>K9XU39</accession>
<evidence type="ECO:0000256" key="2">
    <source>
        <dbReference type="ARBA" id="ARBA00023315"/>
    </source>
</evidence>
<dbReference type="EMBL" id="CP003653">
    <property type="protein sequence ID" value="AFZ36110.1"/>
    <property type="molecule type" value="Genomic_DNA"/>
</dbReference>
<gene>
    <name evidence="4" type="ordered locus">Sta7437_2579</name>
</gene>
<dbReference type="RefSeq" id="WP_015193778.1">
    <property type="nucleotide sequence ID" value="NC_019748.1"/>
</dbReference>
<dbReference type="KEGG" id="scs:Sta7437_2579"/>